<sequence length="455" mass="52594">MKDGASNGNQIAEESSTSEDGKKETAEAAAVKKIKRENLRKRSTSVDRSSSSSSSSSSESEEERKKKKKKYRKRKSRSPKRKHTKSKKSRKSRERSVSSDRSASRRTKERRSRSRDRRSRSRDRRSRSRDKKKRSRSRDRTHKSRDRRNVSRERRSRSRDRRRSRDGKRRSRSRDRRNSRSRDRRRSRSRERRRSRSRDRSRRRRSQSRDRRPRSSSSSPYRFGFDKAMDSQERLARRLERAKELTRIKQEEEAKKSEKAAQAIMTTSPKDPGSVAVQPIISFYAFFAYSYRFLPFFSTKPSPQMLALKAQAEKATGITIPSYYNPNVINPLSYATQEAKRKKLWSKAEVISLSISGSVWSKMTLGDNKTDEKFAKLMGIKSNAKQGVGTEVDADGVMKKQQELMSNLDMQYQQARITTHTQRGVGLGFSSAYVNPNAVATQQAADNTAQPPPAT</sequence>
<dbReference type="PANTHER" id="PTHR22426:SF2">
    <property type="entry name" value="ARGININE_SERINE-RICH COILED-COIL PROTEIN 2"/>
    <property type="match status" value="1"/>
</dbReference>
<comment type="similarity">
    <text evidence="1">Belongs to the RSRC2 family.</text>
</comment>
<accession>F6QTB8</accession>
<name>F6QTB8_CIOIN</name>
<dbReference type="AlphaFoldDB" id="F6QTB8"/>
<dbReference type="Proteomes" id="UP000008144">
    <property type="component" value="Unassembled WGS sequence"/>
</dbReference>
<proteinExistence type="inferred from homology"/>
<feature type="compositionally biased region" description="Basic and acidic residues" evidence="3">
    <location>
        <begin position="246"/>
        <end position="259"/>
    </location>
</feature>
<dbReference type="Ensembl" id="ENSCINT00000029125.2">
    <property type="protein sequence ID" value="ENSCINP00000028879.2"/>
    <property type="gene ID" value="ENSCING00000003152.3"/>
</dbReference>
<feature type="region of interest" description="Disordered" evidence="3">
    <location>
        <begin position="1"/>
        <end position="232"/>
    </location>
</feature>
<feature type="region of interest" description="Disordered" evidence="3">
    <location>
        <begin position="246"/>
        <end position="271"/>
    </location>
</feature>
<feature type="compositionally biased region" description="Basic residues" evidence="3">
    <location>
        <begin position="182"/>
        <end position="214"/>
    </location>
</feature>
<feature type="domain" description="Small acidic protein-like" evidence="4">
    <location>
        <begin position="360"/>
        <end position="428"/>
    </location>
</feature>
<dbReference type="Pfam" id="PF15477">
    <property type="entry name" value="SMAP"/>
    <property type="match status" value="1"/>
</dbReference>
<feature type="compositionally biased region" description="Basic residues" evidence="3">
    <location>
        <begin position="65"/>
        <end position="93"/>
    </location>
</feature>
<organism evidence="5 6">
    <name type="scientific">Ciona intestinalis</name>
    <name type="common">Transparent sea squirt</name>
    <name type="synonym">Ascidia intestinalis</name>
    <dbReference type="NCBI Taxonomy" id="7719"/>
    <lineage>
        <taxon>Eukaryota</taxon>
        <taxon>Metazoa</taxon>
        <taxon>Chordata</taxon>
        <taxon>Tunicata</taxon>
        <taxon>Ascidiacea</taxon>
        <taxon>Phlebobranchia</taxon>
        <taxon>Cionidae</taxon>
        <taxon>Ciona</taxon>
    </lineage>
</organism>
<dbReference type="InterPro" id="IPR028124">
    <property type="entry name" value="SMAP_dom"/>
</dbReference>
<dbReference type="GeneTree" id="ENSGT00730000111142"/>
<feature type="compositionally biased region" description="Polar residues" evidence="3">
    <location>
        <begin position="1"/>
        <end position="15"/>
    </location>
</feature>
<reference evidence="5" key="2">
    <citation type="submission" date="2025-08" db="UniProtKB">
        <authorList>
            <consortium name="Ensembl"/>
        </authorList>
    </citation>
    <scope>IDENTIFICATION</scope>
</reference>
<feature type="compositionally biased region" description="Low complexity" evidence="3">
    <location>
        <begin position="46"/>
        <end position="58"/>
    </location>
</feature>
<keyword evidence="6" id="KW-1185">Reference proteome</keyword>
<protein>
    <recommendedName>
        <fullName evidence="2">Arginine/serine-rich coiled-coil protein 2</fullName>
    </recommendedName>
</protein>
<reference evidence="5" key="3">
    <citation type="submission" date="2025-09" db="UniProtKB">
        <authorList>
            <consortium name="Ensembl"/>
        </authorList>
    </citation>
    <scope>IDENTIFICATION</scope>
</reference>
<evidence type="ECO:0000256" key="2">
    <source>
        <dbReference type="ARBA" id="ARBA00040671"/>
    </source>
</evidence>
<feature type="compositionally biased region" description="Basic residues" evidence="3">
    <location>
        <begin position="104"/>
        <end position="146"/>
    </location>
</feature>
<evidence type="ECO:0000313" key="6">
    <source>
        <dbReference type="Proteomes" id="UP000008144"/>
    </source>
</evidence>
<reference evidence="6" key="1">
    <citation type="journal article" date="2002" name="Science">
        <title>The draft genome of Ciona intestinalis: insights into chordate and vertebrate origins.</title>
        <authorList>
            <person name="Dehal P."/>
            <person name="Satou Y."/>
            <person name="Campbell R.K."/>
            <person name="Chapman J."/>
            <person name="Degnan B."/>
            <person name="De Tomaso A."/>
            <person name="Davidson B."/>
            <person name="Di Gregorio A."/>
            <person name="Gelpke M."/>
            <person name="Goodstein D.M."/>
            <person name="Harafuji N."/>
            <person name="Hastings K.E."/>
            <person name="Ho I."/>
            <person name="Hotta K."/>
            <person name="Huang W."/>
            <person name="Kawashima T."/>
            <person name="Lemaire P."/>
            <person name="Martinez D."/>
            <person name="Meinertzhagen I.A."/>
            <person name="Necula S."/>
            <person name="Nonaka M."/>
            <person name="Putnam N."/>
            <person name="Rash S."/>
            <person name="Saiga H."/>
            <person name="Satake M."/>
            <person name="Terry A."/>
            <person name="Yamada L."/>
            <person name="Wang H.G."/>
            <person name="Awazu S."/>
            <person name="Azumi K."/>
            <person name="Boore J."/>
            <person name="Branno M."/>
            <person name="Chin-Bow S."/>
            <person name="DeSantis R."/>
            <person name="Doyle S."/>
            <person name="Francino P."/>
            <person name="Keys D.N."/>
            <person name="Haga S."/>
            <person name="Hayashi H."/>
            <person name="Hino K."/>
            <person name="Imai K.S."/>
            <person name="Inaba K."/>
            <person name="Kano S."/>
            <person name="Kobayashi K."/>
            <person name="Kobayashi M."/>
            <person name="Lee B.I."/>
            <person name="Makabe K.W."/>
            <person name="Manohar C."/>
            <person name="Matassi G."/>
            <person name="Medina M."/>
            <person name="Mochizuki Y."/>
            <person name="Mount S."/>
            <person name="Morishita T."/>
            <person name="Miura S."/>
            <person name="Nakayama A."/>
            <person name="Nishizaka S."/>
            <person name="Nomoto H."/>
            <person name="Ohta F."/>
            <person name="Oishi K."/>
            <person name="Rigoutsos I."/>
            <person name="Sano M."/>
            <person name="Sasaki A."/>
            <person name="Sasakura Y."/>
            <person name="Shoguchi E."/>
            <person name="Shin-i T."/>
            <person name="Spagnuolo A."/>
            <person name="Stainier D."/>
            <person name="Suzuki M.M."/>
            <person name="Tassy O."/>
            <person name="Takatori N."/>
            <person name="Tokuoka M."/>
            <person name="Yagi K."/>
            <person name="Yoshizaki F."/>
            <person name="Wada S."/>
            <person name="Zhang C."/>
            <person name="Hyatt P.D."/>
            <person name="Larimer F."/>
            <person name="Detter C."/>
            <person name="Doggett N."/>
            <person name="Glavina T."/>
            <person name="Hawkins T."/>
            <person name="Richardson P."/>
            <person name="Lucas S."/>
            <person name="Kohara Y."/>
            <person name="Levine M."/>
            <person name="Satoh N."/>
            <person name="Rokhsar D.S."/>
        </authorList>
    </citation>
    <scope>NUCLEOTIDE SEQUENCE [LARGE SCALE GENOMIC DNA]</scope>
</reference>
<evidence type="ECO:0000256" key="3">
    <source>
        <dbReference type="SAM" id="MobiDB-lite"/>
    </source>
</evidence>
<feature type="compositionally biased region" description="Basic residues" evidence="3">
    <location>
        <begin position="154"/>
        <end position="175"/>
    </location>
</feature>
<dbReference type="PANTHER" id="PTHR22426">
    <property type="entry name" value="ARGININE_SERINE-RICH COILED-COIL PROTEIN 2"/>
    <property type="match status" value="1"/>
</dbReference>
<evidence type="ECO:0000256" key="1">
    <source>
        <dbReference type="ARBA" id="ARBA00038176"/>
    </source>
</evidence>
<evidence type="ECO:0000313" key="5">
    <source>
        <dbReference type="Ensembl" id="ENSCINP00000028879.2"/>
    </source>
</evidence>
<evidence type="ECO:0000259" key="4">
    <source>
        <dbReference type="Pfam" id="PF15477"/>
    </source>
</evidence>
<feature type="compositionally biased region" description="Basic residues" evidence="3">
    <location>
        <begin position="32"/>
        <end position="43"/>
    </location>
</feature>